<comment type="caution">
    <text evidence="1">The sequence shown here is derived from an EMBL/GenBank/DDBJ whole genome shotgun (WGS) entry which is preliminary data.</text>
</comment>
<accession>A0ACB5T4G0</accession>
<dbReference type="Proteomes" id="UP001165064">
    <property type="component" value="Unassembled WGS sequence"/>
</dbReference>
<reference evidence="1" key="1">
    <citation type="submission" date="2023-04" db="EMBL/GenBank/DDBJ databases">
        <title>Ambrosiozyma monospora NBRC 10751.</title>
        <authorList>
            <person name="Ichikawa N."/>
            <person name="Sato H."/>
            <person name="Tonouchi N."/>
        </authorList>
    </citation>
    <scope>NUCLEOTIDE SEQUENCE</scope>
    <source>
        <strain evidence="1">NBRC 10751</strain>
    </source>
</reference>
<sequence>MSDAEQMKRRMAELQNSLKLQKKQLAYQLALKELQIKQQQQNLQNQMQPQNSTTTRTKVTNSTTKLTKPAPYPYPFTAARGGIHSNRGGRGGNYRGGYKGFVGQANISHSPSPSPSPSPTSSANSSLSNSSTNLNGNSNNNSIFVKTKHGLVNKNVYDTNFKKKLREQKYIQQRKKDLHKHVFENRSTYEYKNHILIDNLKFVLVDAGNTLALISVQFEDTHKEIMSVDDLKVVVAFEGDRWN</sequence>
<keyword evidence="2" id="KW-1185">Reference proteome</keyword>
<protein>
    <submittedName>
        <fullName evidence="1">Unnamed protein product</fullName>
    </submittedName>
</protein>
<name>A0ACB5T4G0_AMBMO</name>
<gene>
    <name evidence="1" type="ORF">Amon02_000475800</name>
</gene>
<dbReference type="EMBL" id="BSXS01003345">
    <property type="protein sequence ID" value="GME81096.1"/>
    <property type="molecule type" value="Genomic_DNA"/>
</dbReference>
<proteinExistence type="predicted"/>
<evidence type="ECO:0000313" key="2">
    <source>
        <dbReference type="Proteomes" id="UP001165064"/>
    </source>
</evidence>
<organism evidence="1 2">
    <name type="scientific">Ambrosiozyma monospora</name>
    <name type="common">Yeast</name>
    <name type="synonym">Endomycopsis monosporus</name>
    <dbReference type="NCBI Taxonomy" id="43982"/>
    <lineage>
        <taxon>Eukaryota</taxon>
        <taxon>Fungi</taxon>
        <taxon>Dikarya</taxon>
        <taxon>Ascomycota</taxon>
        <taxon>Saccharomycotina</taxon>
        <taxon>Pichiomycetes</taxon>
        <taxon>Pichiales</taxon>
        <taxon>Pichiaceae</taxon>
        <taxon>Ambrosiozyma</taxon>
    </lineage>
</organism>
<evidence type="ECO:0000313" key="1">
    <source>
        <dbReference type="EMBL" id="GME81096.1"/>
    </source>
</evidence>